<dbReference type="PANTHER" id="PTHR14735:SF1">
    <property type="entry name" value="COILED-COIL DOMAIN-CONTAINING PROTEIN 134"/>
    <property type="match status" value="1"/>
</dbReference>
<accession>A0ABY7DSP8</accession>
<dbReference type="EMBL" id="CP111014">
    <property type="protein sequence ID" value="WAQ99705.1"/>
    <property type="molecule type" value="Genomic_DNA"/>
</dbReference>
<gene>
    <name evidence="2" type="ORF">MAR_024078</name>
</gene>
<organism evidence="2 3">
    <name type="scientific">Mya arenaria</name>
    <name type="common">Soft-shell clam</name>
    <dbReference type="NCBI Taxonomy" id="6604"/>
    <lineage>
        <taxon>Eukaryota</taxon>
        <taxon>Metazoa</taxon>
        <taxon>Spiralia</taxon>
        <taxon>Lophotrochozoa</taxon>
        <taxon>Mollusca</taxon>
        <taxon>Bivalvia</taxon>
        <taxon>Autobranchia</taxon>
        <taxon>Heteroconchia</taxon>
        <taxon>Euheterodonta</taxon>
        <taxon>Imparidentia</taxon>
        <taxon>Neoheterodontei</taxon>
        <taxon>Myida</taxon>
        <taxon>Myoidea</taxon>
        <taxon>Myidae</taxon>
        <taxon>Mya</taxon>
    </lineage>
</organism>
<protein>
    <submittedName>
        <fullName evidence="2">CC134-like protein</fullName>
    </submittedName>
</protein>
<dbReference type="PANTHER" id="PTHR14735">
    <property type="entry name" value="COILED-COIL DOMAIN-CONTAINING PROTEIN 134"/>
    <property type="match status" value="1"/>
</dbReference>
<reference evidence="2" key="1">
    <citation type="submission" date="2022-11" db="EMBL/GenBank/DDBJ databases">
        <title>Centuries of genome instability and evolution in soft-shell clam transmissible cancer (bioRxiv).</title>
        <authorList>
            <person name="Hart S.F.M."/>
            <person name="Yonemitsu M.A."/>
            <person name="Giersch R.M."/>
            <person name="Beal B.F."/>
            <person name="Arriagada G."/>
            <person name="Davis B.W."/>
            <person name="Ostrander E.A."/>
            <person name="Goff S.P."/>
            <person name="Metzger M.J."/>
        </authorList>
    </citation>
    <scope>NUCLEOTIDE SEQUENCE</scope>
    <source>
        <strain evidence="2">MELC-2E11</strain>
        <tissue evidence="2">Siphon/mantle</tissue>
    </source>
</reference>
<dbReference type="Pfam" id="PF15002">
    <property type="entry name" value="ERK-JNK_inhib"/>
    <property type="match status" value="1"/>
</dbReference>
<feature type="region of interest" description="Disordered" evidence="1">
    <location>
        <begin position="394"/>
        <end position="415"/>
    </location>
</feature>
<evidence type="ECO:0000256" key="1">
    <source>
        <dbReference type="SAM" id="MobiDB-lite"/>
    </source>
</evidence>
<sequence>MLNSGCLGRGYPHTDLWLPWQEIPLCGTVVAMAGDTVMRNCGCLGRGYPHAELWLPRHGILSCETVVALAGDTLKQSCGCLGRGYSHAELWFTWQEIPSCVTVVALAGDTLRQSCGCLGRGYSHAELWLPWQETPSCVTEVAVAGDTLMRNCCCLGMRYPHAALCLPWQEIPSCVTVIALTGDTLMHYCGCLDRRYPHVELMLRTVWLLDLVCLVLLVTYGFAEGTVEVEDQTNPSSGDDETVTGKVDNKISEFQRYLGLFEQNRAIQVDAVKSIVKSNLKYENKYKLTKAMIEQIFQVIGEAKTNLTEWGFVPGDDWPQDKTVQEASSTVLENVAMFGDLVLRLPDITHSVYDKNKQWEFLIGWATWFCLESKVYTGPHGKLLNLMMKEKEKKEKADKIKQKSKETKAKRKGPRHSSQFFFLVSVVPNLGQTNGAVKPEEDQQRYAEVRDYVPREDPIERLVHDNHLCFLDLKHADDPEREITDEKKRDHGAAGLLAHLNLTLRTPAEAVQDKDNLQRDLNERQDDCDHGQDANAAAQFSAREDGDEDEDEIYRFDGGRISIKLHLTGPTSVCGAEVLLSEVLCCLRDGGDEQHTQVCGHDVHKPEPYQRLLLIDYKLDEEVMHYNLVVLEEEERLYEGEEEMHDVDEDEDLAVTRLQLRALEVRGNVQTVQRNAPKRKR</sequence>
<proteinExistence type="predicted"/>
<feature type="compositionally biased region" description="Basic and acidic residues" evidence="1">
    <location>
        <begin position="394"/>
        <end position="407"/>
    </location>
</feature>
<keyword evidence="3" id="KW-1185">Reference proteome</keyword>
<evidence type="ECO:0000313" key="2">
    <source>
        <dbReference type="EMBL" id="WAQ99705.1"/>
    </source>
</evidence>
<dbReference type="InterPro" id="IPR026321">
    <property type="entry name" value="CC134"/>
</dbReference>
<dbReference type="Proteomes" id="UP001164746">
    <property type="component" value="Chromosome 3"/>
</dbReference>
<evidence type="ECO:0000313" key="3">
    <source>
        <dbReference type="Proteomes" id="UP001164746"/>
    </source>
</evidence>
<name>A0ABY7DSP8_MYAAR</name>